<evidence type="ECO:0000313" key="20">
    <source>
        <dbReference type="Proteomes" id="UP000261212"/>
    </source>
</evidence>
<evidence type="ECO:0000256" key="14">
    <source>
        <dbReference type="ARBA" id="ARBA00047783"/>
    </source>
</evidence>
<dbReference type="InterPro" id="IPR029026">
    <property type="entry name" value="tRNA_m1G_MTases_N"/>
</dbReference>
<dbReference type="Gene3D" id="3.40.1280.10">
    <property type="match status" value="1"/>
</dbReference>
<comment type="subunit">
    <text evidence="4 15 17">Homodimer.</text>
</comment>
<dbReference type="GeneID" id="98000605"/>
<dbReference type="SUPFAM" id="SSF75217">
    <property type="entry name" value="alpha/beta knot"/>
    <property type="match status" value="1"/>
</dbReference>
<evidence type="ECO:0000256" key="6">
    <source>
        <dbReference type="ARBA" id="ARBA00014679"/>
    </source>
</evidence>
<dbReference type="NCBIfam" id="NF000648">
    <property type="entry name" value="PRK00026.1"/>
    <property type="match status" value="1"/>
</dbReference>
<dbReference type="RefSeq" id="WP_007050292.1">
    <property type="nucleotide sequence ID" value="NZ_CABKNJ010000001.1"/>
</dbReference>
<dbReference type="GO" id="GO:0005829">
    <property type="term" value="C:cytosol"/>
    <property type="evidence" value="ECO:0007669"/>
    <property type="project" value="TreeGrafter"/>
</dbReference>
<evidence type="ECO:0000256" key="12">
    <source>
        <dbReference type="ARBA" id="ARBA00029736"/>
    </source>
</evidence>
<evidence type="ECO:0000256" key="15">
    <source>
        <dbReference type="HAMAP-Rule" id="MF_00605"/>
    </source>
</evidence>
<dbReference type="NCBIfam" id="TIGR00088">
    <property type="entry name" value="trmD"/>
    <property type="match status" value="1"/>
</dbReference>
<evidence type="ECO:0000313" key="19">
    <source>
        <dbReference type="EMBL" id="RGD75100.1"/>
    </source>
</evidence>
<comment type="similarity">
    <text evidence="3 15 17">Belongs to the RNA methyltransferase TrmD family.</text>
</comment>
<evidence type="ECO:0000256" key="17">
    <source>
        <dbReference type="RuleBase" id="RU003464"/>
    </source>
</evidence>
<evidence type="ECO:0000256" key="8">
    <source>
        <dbReference type="ARBA" id="ARBA00022603"/>
    </source>
</evidence>
<evidence type="ECO:0000256" key="3">
    <source>
        <dbReference type="ARBA" id="ARBA00007630"/>
    </source>
</evidence>
<evidence type="ECO:0000256" key="7">
    <source>
        <dbReference type="ARBA" id="ARBA00022490"/>
    </source>
</evidence>
<evidence type="ECO:0000256" key="9">
    <source>
        <dbReference type="ARBA" id="ARBA00022679"/>
    </source>
</evidence>
<evidence type="ECO:0000256" key="5">
    <source>
        <dbReference type="ARBA" id="ARBA00012807"/>
    </source>
</evidence>
<dbReference type="PIRSF" id="PIRSF000386">
    <property type="entry name" value="tRNA_mtase"/>
    <property type="match status" value="1"/>
</dbReference>
<dbReference type="InterPro" id="IPR016009">
    <property type="entry name" value="tRNA_MeTrfase_TRMD/TRM10"/>
</dbReference>
<evidence type="ECO:0000256" key="1">
    <source>
        <dbReference type="ARBA" id="ARBA00002634"/>
    </source>
</evidence>
<dbReference type="AlphaFoldDB" id="A0A3E3E0M7"/>
<dbReference type="Proteomes" id="UP000261212">
    <property type="component" value="Unassembled WGS sequence"/>
</dbReference>
<sequence length="222" mass="25429">MIYNVLTLYPEMIEAYKEVGIIGRGVKSDRLQINAINIRDYSKDKHKRVDDEIYGGGAGMLMKAEPVYDCVKDIKKDRDVPVIYFSPRGRTFNSEIAKEYANLDEVILLCGHYEGIDQRAVDLCVDEEISIGDYILTGGHIASMVFMDTVSRYVDGVLGNSESYQNESFEDGLLEANQYTRPEEFMGMKVPEVLMSGHHKKIEEYYKEEALKETKIRREDLL</sequence>
<evidence type="ECO:0000256" key="10">
    <source>
        <dbReference type="ARBA" id="ARBA00022691"/>
    </source>
</evidence>
<keyword evidence="9 15" id="KW-0808">Transferase</keyword>
<keyword evidence="7 15" id="KW-0963">Cytoplasm</keyword>
<feature type="domain" description="tRNA methyltransferase TRMD/TRM10-type" evidence="18">
    <location>
        <begin position="1"/>
        <end position="222"/>
    </location>
</feature>
<dbReference type="PANTHER" id="PTHR46417">
    <property type="entry name" value="TRNA (GUANINE-N(1)-)-METHYLTRANSFERASE"/>
    <property type="match status" value="1"/>
</dbReference>
<dbReference type="GO" id="GO:0052906">
    <property type="term" value="F:tRNA (guanine(37)-N1)-methyltransferase activity"/>
    <property type="evidence" value="ECO:0007669"/>
    <property type="project" value="UniProtKB-UniRule"/>
</dbReference>
<comment type="catalytic activity">
    <reaction evidence="14 15 17">
        <text>guanosine(37) in tRNA + S-adenosyl-L-methionine = N(1)-methylguanosine(37) in tRNA + S-adenosyl-L-homocysteine + H(+)</text>
        <dbReference type="Rhea" id="RHEA:36899"/>
        <dbReference type="Rhea" id="RHEA-COMP:10145"/>
        <dbReference type="Rhea" id="RHEA-COMP:10147"/>
        <dbReference type="ChEBI" id="CHEBI:15378"/>
        <dbReference type="ChEBI" id="CHEBI:57856"/>
        <dbReference type="ChEBI" id="CHEBI:59789"/>
        <dbReference type="ChEBI" id="CHEBI:73542"/>
        <dbReference type="ChEBI" id="CHEBI:74269"/>
        <dbReference type="EC" id="2.1.1.228"/>
    </reaction>
</comment>
<gene>
    <name evidence="15 19" type="primary">trmD</name>
    <name evidence="19" type="ORF">DW687_01900</name>
</gene>
<dbReference type="InterPro" id="IPR023148">
    <property type="entry name" value="tRNA_m1G_MeTrfase_C_sf"/>
</dbReference>
<evidence type="ECO:0000256" key="13">
    <source>
        <dbReference type="ARBA" id="ARBA00033392"/>
    </source>
</evidence>
<evidence type="ECO:0000256" key="2">
    <source>
        <dbReference type="ARBA" id="ARBA00004496"/>
    </source>
</evidence>
<dbReference type="EMBL" id="QUSM01000002">
    <property type="protein sequence ID" value="RGD75100.1"/>
    <property type="molecule type" value="Genomic_DNA"/>
</dbReference>
<comment type="function">
    <text evidence="1 15 17">Specifically methylates guanosine-37 in various tRNAs.</text>
</comment>
<dbReference type="Pfam" id="PF01746">
    <property type="entry name" value="tRNA_m1G_MT"/>
    <property type="match status" value="1"/>
</dbReference>
<name>A0A3E3E0M7_9FIRM</name>
<evidence type="ECO:0000256" key="11">
    <source>
        <dbReference type="ARBA" id="ARBA00022694"/>
    </source>
</evidence>
<dbReference type="EC" id="2.1.1.228" evidence="5 15"/>
<comment type="caution">
    <text evidence="19">The sequence shown here is derived from an EMBL/GenBank/DDBJ whole genome shotgun (WGS) entry which is preliminary data.</text>
</comment>
<dbReference type="GO" id="GO:0002939">
    <property type="term" value="P:tRNA N1-guanine methylation"/>
    <property type="evidence" value="ECO:0007669"/>
    <property type="project" value="TreeGrafter"/>
</dbReference>
<dbReference type="InterPro" id="IPR002649">
    <property type="entry name" value="tRNA_m1G_MeTrfase_TrmD"/>
</dbReference>
<dbReference type="HAMAP" id="MF_00605">
    <property type="entry name" value="TrmD"/>
    <property type="match status" value="1"/>
</dbReference>
<dbReference type="FunFam" id="3.40.1280.10:FF:000001">
    <property type="entry name" value="tRNA (guanine-N(1)-)-methyltransferase"/>
    <property type="match status" value="1"/>
</dbReference>
<dbReference type="CDD" id="cd18080">
    <property type="entry name" value="TrmD-like"/>
    <property type="match status" value="1"/>
</dbReference>
<evidence type="ECO:0000256" key="4">
    <source>
        <dbReference type="ARBA" id="ARBA00011738"/>
    </source>
</evidence>
<accession>A0A3E3E0M7</accession>
<dbReference type="PANTHER" id="PTHR46417:SF1">
    <property type="entry name" value="TRNA (GUANINE-N(1)-)-METHYLTRANSFERASE"/>
    <property type="match status" value="1"/>
</dbReference>
<protein>
    <recommendedName>
        <fullName evidence="6 15">tRNA (guanine-N(1)-)-methyltransferase</fullName>
        <ecNumber evidence="5 15">2.1.1.228</ecNumber>
    </recommendedName>
    <alternativeName>
        <fullName evidence="12 15">M1G-methyltransferase</fullName>
    </alternativeName>
    <alternativeName>
        <fullName evidence="13 15">tRNA [GM37] methyltransferase</fullName>
    </alternativeName>
</protein>
<dbReference type="InterPro" id="IPR029028">
    <property type="entry name" value="Alpha/beta_knot_MTases"/>
</dbReference>
<reference evidence="19 20" key="1">
    <citation type="submission" date="2018-08" db="EMBL/GenBank/DDBJ databases">
        <title>A genome reference for cultivated species of the human gut microbiota.</title>
        <authorList>
            <person name="Zou Y."/>
            <person name="Xue W."/>
            <person name="Luo G."/>
        </authorList>
    </citation>
    <scope>NUCLEOTIDE SEQUENCE [LARGE SCALE GENOMIC DNA]</scope>
    <source>
        <strain evidence="19 20">AM25-6</strain>
    </source>
</reference>
<dbReference type="Gene3D" id="1.10.1270.20">
    <property type="entry name" value="tRNA(m1g37)methyltransferase, domain 2"/>
    <property type="match status" value="1"/>
</dbReference>
<proteinExistence type="inferred from homology"/>
<keyword evidence="10 15" id="KW-0949">S-adenosyl-L-methionine</keyword>
<keyword evidence="8 15" id="KW-0489">Methyltransferase</keyword>
<evidence type="ECO:0000259" key="18">
    <source>
        <dbReference type="Pfam" id="PF01746"/>
    </source>
</evidence>
<comment type="subcellular location">
    <subcellularLocation>
        <location evidence="2 15 17">Cytoplasm</location>
    </subcellularLocation>
</comment>
<organism evidence="19 20">
    <name type="scientific">Anaerofustis stercorihominis</name>
    <dbReference type="NCBI Taxonomy" id="214853"/>
    <lineage>
        <taxon>Bacteria</taxon>
        <taxon>Bacillati</taxon>
        <taxon>Bacillota</taxon>
        <taxon>Clostridia</taxon>
        <taxon>Eubacteriales</taxon>
        <taxon>Eubacteriaceae</taxon>
        <taxon>Anaerofustis</taxon>
    </lineage>
</organism>
<keyword evidence="11 15" id="KW-0819">tRNA processing</keyword>
<evidence type="ECO:0000256" key="16">
    <source>
        <dbReference type="PIRSR" id="PIRSR000386-1"/>
    </source>
</evidence>
<feature type="binding site" evidence="15 16">
    <location>
        <position position="111"/>
    </location>
    <ligand>
        <name>S-adenosyl-L-methionine</name>
        <dbReference type="ChEBI" id="CHEBI:59789"/>
    </ligand>
</feature>
<feature type="binding site" evidence="15 16">
    <location>
        <begin position="131"/>
        <end position="136"/>
    </location>
    <ligand>
        <name>S-adenosyl-L-methionine</name>
        <dbReference type="ChEBI" id="CHEBI:59789"/>
    </ligand>
</feature>